<feature type="compositionally biased region" description="Basic and acidic residues" evidence="1">
    <location>
        <begin position="97"/>
        <end position="115"/>
    </location>
</feature>
<gene>
    <name evidence="2" type="ORF">L484_017782</name>
</gene>
<organism evidence="2 3">
    <name type="scientific">Morus notabilis</name>
    <dbReference type="NCBI Taxonomy" id="981085"/>
    <lineage>
        <taxon>Eukaryota</taxon>
        <taxon>Viridiplantae</taxon>
        <taxon>Streptophyta</taxon>
        <taxon>Embryophyta</taxon>
        <taxon>Tracheophyta</taxon>
        <taxon>Spermatophyta</taxon>
        <taxon>Magnoliopsida</taxon>
        <taxon>eudicotyledons</taxon>
        <taxon>Gunneridae</taxon>
        <taxon>Pentapetalae</taxon>
        <taxon>rosids</taxon>
        <taxon>fabids</taxon>
        <taxon>Rosales</taxon>
        <taxon>Moraceae</taxon>
        <taxon>Moreae</taxon>
        <taxon>Morus</taxon>
    </lineage>
</organism>
<feature type="region of interest" description="Disordered" evidence="1">
    <location>
        <begin position="52"/>
        <end position="85"/>
    </location>
</feature>
<feature type="region of interest" description="Disordered" evidence="1">
    <location>
        <begin position="97"/>
        <end position="131"/>
    </location>
</feature>
<dbReference type="EMBL" id="KE344549">
    <property type="protein sequence ID" value="EXB66542.1"/>
    <property type="molecule type" value="Genomic_DNA"/>
</dbReference>
<reference evidence="3" key="1">
    <citation type="submission" date="2013-01" db="EMBL/GenBank/DDBJ databases">
        <title>Draft Genome Sequence of a Mulberry Tree, Morus notabilis C.K. Schneid.</title>
        <authorList>
            <person name="He N."/>
            <person name="Zhao S."/>
        </authorList>
    </citation>
    <scope>NUCLEOTIDE SEQUENCE</scope>
</reference>
<accession>W9R3F2</accession>
<feature type="compositionally biased region" description="Basic and acidic residues" evidence="1">
    <location>
        <begin position="55"/>
        <end position="67"/>
    </location>
</feature>
<keyword evidence="3" id="KW-1185">Reference proteome</keyword>
<evidence type="ECO:0000256" key="1">
    <source>
        <dbReference type="SAM" id="MobiDB-lite"/>
    </source>
</evidence>
<evidence type="ECO:0000313" key="3">
    <source>
        <dbReference type="Proteomes" id="UP000030645"/>
    </source>
</evidence>
<dbReference type="Proteomes" id="UP000030645">
    <property type="component" value="Unassembled WGS sequence"/>
</dbReference>
<protein>
    <submittedName>
        <fullName evidence="2">Uncharacterized protein</fullName>
    </submittedName>
</protein>
<sequence length="131" mass="14911">MYNMPYFVSTLLPKWIHAQYLTQLIVSWKCGDSWSGLALNANRIQESIARWAGTETREETKEGDHWVKGGQAQDSSPQDETTRGGLRLEEELINKETKVEKIPEGESAPARETRVRRAPKWLNGFELNGGH</sequence>
<proteinExistence type="predicted"/>
<dbReference type="AlphaFoldDB" id="W9R3F2"/>
<evidence type="ECO:0000313" key="2">
    <source>
        <dbReference type="EMBL" id="EXB66542.1"/>
    </source>
</evidence>
<name>W9R3F2_9ROSA</name>